<sequence>MLPLTNGVPQGSILGPLPFLLYINDLSHNIPDQCFCLLYADDTTLLVKDQDMHTLISNSECCFNSAVKWCNTSDLRINVSKTEKMILSLRRLDHDNPEYVRFLGVRLDLKF</sequence>
<dbReference type="Proteomes" id="UP000327044">
    <property type="component" value="Unassembled WGS sequence"/>
</dbReference>
<dbReference type="GO" id="GO:0071897">
    <property type="term" value="P:DNA biosynthetic process"/>
    <property type="evidence" value="ECO:0007669"/>
    <property type="project" value="UniProtKB-ARBA"/>
</dbReference>
<dbReference type="AlphaFoldDB" id="A0A5N4B6X1"/>
<evidence type="ECO:0000313" key="3">
    <source>
        <dbReference type="Proteomes" id="UP000327044"/>
    </source>
</evidence>
<protein>
    <recommendedName>
        <fullName evidence="1">Reverse transcriptase domain-containing protein</fullName>
    </recommendedName>
</protein>
<name>A0A5N4B6X1_PHOPY</name>
<accession>A0A5N4B6X1</accession>
<evidence type="ECO:0000259" key="1">
    <source>
        <dbReference type="PROSITE" id="PS50878"/>
    </source>
</evidence>
<comment type="caution">
    <text evidence="2">The sequence shown here is derived from an EMBL/GenBank/DDBJ whole genome shotgun (WGS) entry which is preliminary data.</text>
</comment>
<dbReference type="InParanoid" id="A0A5N4B6X1"/>
<dbReference type="InterPro" id="IPR000477">
    <property type="entry name" value="RT_dom"/>
</dbReference>
<proteinExistence type="predicted"/>
<dbReference type="SUPFAM" id="SSF56672">
    <property type="entry name" value="DNA/RNA polymerases"/>
    <property type="match status" value="1"/>
</dbReference>
<dbReference type="PANTHER" id="PTHR33332">
    <property type="entry name" value="REVERSE TRANSCRIPTASE DOMAIN-CONTAINING PROTEIN"/>
    <property type="match status" value="1"/>
</dbReference>
<organism evidence="2 3">
    <name type="scientific">Photinus pyralis</name>
    <name type="common">Common eastern firefly</name>
    <name type="synonym">Lampyris pyralis</name>
    <dbReference type="NCBI Taxonomy" id="7054"/>
    <lineage>
        <taxon>Eukaryota</taxon>
        <taxon>Metazoa</taxon>
        <taxon>Ecdysozoa</taxon>
        <taxon>Arthropoda</taxon>
        <taxon>Hexapoda</taxon>
        <taxon>Insecta</taxon>
        <taxon>Pterygota</taxon>
        <taxon>Neoptera</taxon>
        <taxon>Endopterygota</taxon>
        <taxon>Coleoptera</taxon>
        <taxon>Polyphaga</taxon>
        <taxon>Elateriformia</taxon>
        <taxon>Elateroidea</taxon>
        <taxon>Lampyridae</taxon>
        <taxon>Lampyrinae</taxon>
        <taxon>Photinus</taxon>
    </lineage>
</organism>
<reference evidence="2 3" key="1">
    <citation type="journal article" date="2018" name="Elife">
        <title>Firefly genomes illuminate parallel origins of bioluminescence in beetles.</title>
        <authorList>
            <person name="Fallon T.R."/>
            <person name="Lower S.E."/>
            <person name="Chang C.H."/>
            <person name="Bessho-Uehara M."/>
            <person name="Martin G.J."/>
            <person name="Bewick A.J."/>
            <person name="Behringer M."/>
            <person name="Debat H.J."/>
            <person name="Wong I."/>
            <person name="Day J.C."/>
            <person name="Suvorov A."/>
            <person name="Silva C.J."/>
            <person name="Stanger-Hall K.F."/>
            <person name="Hall D.W."/>
            <person name="Schmitz R.J."/>
            <person name="Nelson D.R."/>
            <person name="Lewis S.M."/>
            <person name="Shigenobu S."/>
            <person name="Bybee S.M."/>
            <person name="Larracuente A.M."/>
            <person name="Oba Y."/>
            <person name="Weng J.K."/>
        </authorList>
    </citation>
    <scope>NUCLEOTIDE SEQUENCE [LARGE SCALE GENOMIC DNA]</scope>
    <source>
        <strain evidence="2">1611_PpyrPB1</strain>
        <tissue evidence="2">Whole body</tissue>
    </source>
</reference>
<dbReference type="InterPro" id="IPR043502">
    <property type="entry name" value="DNA/RNA_pol_sf"/>
</dbReference>
<evidence type="ECO:0000313" key="2">
    <source>
        <dbReference type="EMBL" id="KAB0805316.1"/>
    </source>
</evidence>
<keyword evidence="3" id="KW-1185">Reference proteome</keyword>
<dbReference type="EMBL" id="VVIM01000001">
    <property type="protein sequence ID" value="KAB0805316.1"/>
    <property type="molecule type" value="Genomic_DNA"/>
</dbReference>
<gene>
    <name evidence="2" type="ORF">PPYR_02286</name>
</gene>
<dbReference type="PROSITE" id="PS50878">
    <property type="entry name" value="RT_POL"/>
    <property type="match status" value="1"/>
</dbReference>
<feature type="domain" description="Reverse transcriptase" evidence="1">
    <location>
        <begin position="1"/>
        <end position="107"/>
    </location>
</feature>
<dbReference type="Pfam" id="PF00078">
    <property type="entry name" value="RVT_1"/>
    <property type="match status" value="1"/>
</dbReference>